<dbReference type="EMBL" id="BAABFC010000003">
    <property type="protein sequence ID" value="GAA4494698.1"/>
    <property type="molecule type" value="Genomic_DNA"/>
</dbReference>
<name>A0ABP8Q1H3_9GAMM</name>
<gene>
    <name evidence="2" type="ORF">GCM10023095_06750</name>
</gene>
<proteinExistence type="predicted"/>
<evidence type="ECO:0000259" key="1">
    <source>
        <dbReference type="Pfam" id="PF18864"/>
    </source>
</evidence>
<dbReference type="InterPro" id="IPR041304">
    <property type="entry name" value="AbiTii"/>
</dbReference>
<organism evidence="2 3">
    <name type="scientific">Pseudaeromonas paramecii</name>
    <dbReference type="NCBI Taxonomy" id="2138166"/>
    <lineage>
        <taxon>Bacteria</taxon>
        <taxon>Pseudomonadati</taxon>
        <taxon>Pseudomonadota</taxon>
        <taxon>Gammaproteobacteria</taxon>
        <taxon>Aeromonadales</taxon>
        <taxon>Aeromonadaceae</taxon>
        <taxon>Pseudaeromonas</taxon>
    </lineage>
</organism>
<feature type="domain" description="AbiTii" evidence="1">
    <location>
        <begin position="23"/>
        <end position="100"/>
    </location>
</feature>
<evidence type="ECO:0000313" key="2">
    <source>
        <dbReference type="EMBL" id="GAA4494698.1"/>
    </source>
</evidence>
<dbReference type="RefSeq" id="WP_345010056.1">
    <property type="nucleotide sequence ID" value="NZ_BAABFC010000003.1"/>
</dbReference>
<evidence type="ECO:0000313" key="3">
    <source>
        <dbReference type="Proteomes" id="UP001501321"/>
    </source>
</evidence>
<accession>A0ABP8Q1H3</accession>
<comment type="caution">
    <text evidence="2">The sequence shown here is derived from an EMBL/GenBank/DDBJ whole genome shotgun (WGS) entry which is preliminary data.</text>
</comment>
<keyword evidence="3" id="KW-1185">Reference proteome</keyword>
<sequence length="177" mass="20967">MSKLTTIQCTDLIERMHCLYQTAREASLKQWLQRELEGYADMDALPWYRVVECRQRGLFIHAHSGRQRTCHIHDDSLGQRDLNEVKFLLLRGPVSAYLDCHVLVLERWPDELLDAYRRQLIPDHICLHAWREPVGSVKEKLLLGVDHMLQEYLPAMAREMCQCNKSLRAIQHRHWQI</sequence>
<reference evidence="3" key="1">
    <citation type="journal article" date="2019" name="Int. J. Syst. Evol. Microbiol.">
        <title>The Global Catalogue of Microorganisms (GCM) 10K type strain sequencing project: providing services to taxonomists for standard genome sequencing and annotation.</title>
        <authorList>
            <consortium name="The Broad Institute Genomics Platform"/>
            <consortium name="The Broad Institute Genome Sequencing Center for Infectious Disease"/>
            <person name="Wu L."/>
            <person name="Ma J."/>
        </authorList>
    </citation>
    <scope>NUCLEOTIDE SEQUENCE [LARGE SCALE GENOMIC DNA]</scope>
    <source>
        <strain evidence="3">JCM 32226</strain>
    </source>
</reference>
<protein>
    <recommendedName>
        <fullName evidence="1">AbiTii domain-containing protein</fullName>
    </recommendedName>
</protein>
<dbReference type="Proteomes" id="UP001501321">
    <property type="component" value="Unassembled WGS sequence"/>
</dbReference>
<dbReference type="Pfam" id="PF18864">
    <property type="entry name" value="AbiTii"/>
    <property type="match status" value="1"/>
</dbReference>